<protein>
    <submittedName>
        <fullName evidence="3">Uncharacterized protein</fullName>
    </submittedName>
</protein>
<proteinExistence type="predicted"/>
<evidence type="ECO:0000313" key="3">
    <source>
        <dbReference type="EMBL" id="AWB84626.1"/>
    </source>
</evidence>
<dbReference type="RefSeq" id="WP_108404634.1">
    <property type="nucleotide sequence ID" value="NZ_CP026948.1"/>
</dbReference>
<feature type="chain" id="PRO_5043388696" evidence="2">
    <location>
        <begin position="26"/>
        <end position="255"/>
    </location>
</feature>
<gene>
    <name evidence="3" type="ORF">C3E79_09190</name>
</gene>
<dbReference type="AlphaFoldDB" id="A0A2S0WFW8"/>
<dbReference type="OrthoDB" id="4418633at2"/>
<evidence type="ECO:0000313" key="4">
    <source>
        <dbReference type="Proteomes" id="UP000244754"/>
    </source>
</evidence>
<sequence length="255" mass="26414">MLSTPRLLAMCAAACLAAGTLGACAGPRSPQLTTTAAEPLTELAGKPDGFTPTDDGATLSFGETAYVVTTGFDTGLPVYWEVRVDSPRTLTVDQVTENIGQDPAMIGRPAPKQRGSGSSGSTGASDSDDETTTSAAPPPESFAGFSCFVATFTPVAFGTDGADISVALPSVTPVDDAGLRANFVERDDNLYCGLESNDPLPAYTGDITLGRSYERAVVTWAGKRDRGIVGTGVELATVVSPRNTAQPAQTIRWQD</sequence>
<evidence type="ECO:0000256" key="2">
    <source>
        <dbReference type="SAM" id="SignalP"/>
    </source>
</evidence>
<reference evidence="4" key="1">
    <citation type="submission" date="2018-01" db="EMBL/GenBank/DDBJ databases">
        <authorList>
            <person name="Li J."/>
        </authorList>
    </citation>
    <scope>NUCLEOTIDE SEQUENCE [LARGE SCALE GENOMIC DNA]</scope>
    <source>
        <strain evidence="4">2184</strain>
    </source>
</reference>
<keyword evidence="2" id="KW-0732">Signal</keyword>
<feature type="region of interest" description="Disordered" evidence="1">
    <location>
        <begin position="97"/>
        <end position="138"/>
    </location>
</feature>
<dbReference type="EMBL" id="CP026948">
    <property type="protein sequence ID" value="AWB84626.1"/>
    <property type="molecule type" value="Genomic_DNA"/>
</dbReference>
<feature type="compositionally biased region" description="Low complexity" evidence="1">
    <location>
        <begin position="115"/>
        <end position="125"/>
    </location>
</feature>
<organism evidence="3 4">
    <name type="scientific">Corynebacterium liangguodongii</name>
    <dbReference type="NCBI Taxonomy" id="2079535"/>
    <lineage>
        <taxon>Bacteria</taxon>
        <taxon>Bacillati</taxon>
        <taxon>Actinomycetota</taxon>
        <taxon>Actinomycetes</taxon>
        <taxon>Mycobacteriales</taxon>
        <taxon>Corynebacteriaceae</taxon>
        <taxon>Corynebacterium</taxon>
    </lineage>
</organism>
<name>A0A2S0WFW8_9CORY</name>
<accession>A0A2S0WFW8</accession>
<dbReference type="Proteomes" id="UP000244754">
    <property type="component" value="Chromosome"/>
</dbReference>
<dbReference type="KEGG" id="clia:C3E79_09190"/>
<evidence type="ECO:0000256" key="1">
    <source>
        <dbReference type="SAM" id="MobiDB-lite"/>
    </source>
</evidence>
<dbReference type="PROSITE" id="PS51257">
    <property type="entry name" value="PROKAR_LIPOPROTEIN"/>
    <property type="match status" value="1"/>
</dbReference>
<keyword evidence="4" id="KW-1185">Reference proteome</keyword>
<feature type="signal peptide" evidence="2">
    <location>
        <begin position="1"/>
        <end position="25"/>
    </location>
</feature>